<keyword evidence="2" id="KW-0238">DNA-binding</keyword>
<dbReference type="PANTHER" id="PTHR30136:SF33">
    <property type="entry name" value="TRANSCRIPTIONAL REGULATORY PROTEIN"/>
    <property type="match status" value="1"/>
</dbReference>
<feature type="domain" description="IclR-ED" evidence="5">
    <location>
        <begin position="78"/>
        <end position="261"/>
    </location>
</feature>
<dbReference type="InterPro" id="IPR050707">
    <property type="entry name" value="HTH_MetabolicPath_Reg"/>
</dbReference>
<dbReference type="Proteomes" id="UP001352263">
    <property type="component" value="Unassembled WGS sequence"/>
</dbReference>
<dbReference type="SMART" id="SM00346">
    <property type="entry name" value="HTH_ICLR"/>
    <property type="match status" value="1"/>
</dbReference>
<evidence type="ECO:0000313" key="6">
    <source>
        <dbReference type="EMBL" id="MEC4720954.1"/>
    </source>
</evidence>
<dbReference type="InterPro" id="IPR014757">
    <property type="entry name" value="Tscrpt_reg_IclR_C"/>
</dbReference>
<evidence type="ECO:0000259" key="4">
    <source>
        <dbReference type="PROSITE" id="PS51077"/>
    </source>
</evidence>
<dbReference type="PANTHER" id="PTHR30136">
    <property type="entry name" value="HELIX-TURN-HELIX TRANSCRIPTIONAL REGULATOR, ICLR FAMILY"/>
    <property type="match status" value="1"/>
</dbReference>
<comment type="caution">
    <text evidence="6">The sequence shown here is derived from an EMBL/GenBank/DDBJ whole genome shotgun (WGS) entry which is preliminary data.</text>
</comment>
<evidence type="ECO:0000256" key="2">
    <source>
        <dbReference type="ARBA" id="ARBA00023125"/>
    </source>
</evidence>
<keyword evidence="1" id="KW-0805">Transcription regulation</keyword>
<protein>
    <submittedName>
        <fullName evidence="6">IclR family transcriptional regulator</fullName>
    </submittedName>
</protein>
<dbReference type="Gene3D" id="3.30.450.40">
    <property type="match status" value="1"/>
</dbReference>
<dbReference type="InterPro" id="IPR036390">
    <property type="entry name" value="WH_DNA-bd_sf"/>
</dbReference>
<reference evidence="6 7" key="1">
    <citation type="submission" date="2023-10" db="EMBL/GenBank/DDBJ databases">
        <title>Noviherbaspirillum sp. CPCC 100848 genome assembly.</title>
        <authorList>
            <person name="Li X.Y."/>
            <person name="Fang X.M."/>
        </authorList>
    </citation>
    <scope>NUCLEOTIDE SEQUENCE [LARGE SCALE GENOMIC DNA]</scope>
    <source>
        <strain evidence="6 7">CPCC 100848</strain>
    </source>
</reference>
<sequence length="262" mass="29232">MKADEPAMEKDPQFATTLARGIDILLSYRVGESVLGNREFVQRTGLSKTTVARLTHTLTNLGYLRHDAGLEKYRLGPAVLSMGYPLLANMQIRQIARPLMRELSEQTGGAVSLGIRDRINMIYVETSRSTDKLVMTPDIGAPLPILTTAIGRAWLSQAPADERKAVLNQIRVKDPEHYRRFHQAAMQAMKSYEQRRYCGNRGEWRSDVYGFAVPLSRPVESNLFVFNCGIPSATGSYAAVEREVAPKLVSLVRSVEVMLGFT</sequence>
<name>A0ABU6JBC2_9BURK</name>
<gene>
    <name evidence="6" type="ORF">RY831_17445</name>
</gene>
<organism evidence="6 7">
    <name type="scientific">Noviherbaspirillum album</name>
    <dbReference type="NCBI Taxonomy" id="3080276"/>
    <lineage>
        <taxon>Bacteria</taxon>
        <taxon>Pseudomonadati</taxon>
        <taxon>Pseudomonadota</taxon>
        <taxon>Betaproteobacteria</taxon>
        <taxon>Burkholderiales</taxon>
        <taxon>Oxalobacteraceae</taxon>
        <taxon>Noviherbaspirillum</taxon>
    </lineage>
</organism>
<dbReference type="InterPro" id="IPR005471">
    <property type="entry name" value="Tscrpt_reg_IclR_N"/>
</dbReference>
<keyword evidence="3" id="KW-0804">Transcription</keyword>
<dbReference type="RefSeq" id="WP_326507662.1">
    <property type="nucleotide sequence ID" value="NZ_JAWIIV010000014.1"/>
</dbReference>
<dbReference type="Pfam" id="PF01614">
    <property type="entry name" value="IclR_C"/>
    <property type="match status" value="1"/>
</dbReference>
<keyword evidence="7" id="KW-1185">Reference proteome</keyword>
<evidence type="ECO:0000259" key="5">
    <source>
        <dbReference type="PROSITE" id="PS51078"/>
    </source>
</evidence>
<dbReference type="Pfam" id="PF09339">
    <property type="entry name" value="HTH_IclR"/>
    <property type="match status" value="1"/>
</dbReference>
<dbReference type="Gene3D" id="1.10.10.10">
    <property type="entry name" value="Winged helix-like DNA-binding domain superfamily/Winged helix DNA-binding domain"/>
    <property type="match status" value="1"/>
</dbReference>
<evidence type="ECO:0000256" key="1">
    <source>
        <dbReference type="ARBA" id="ARBA00023015"/>
    </source>
</evidence>
<dbReference type="SUPFAM" id="SSF46785">
    <property type="entry name" value="Winged helix' DNA-binding domain"/>
    <property type="match status" value="1"/>
</dbReference>
<dbReference type="PROSITE" id="PS51077">
    <property type="entry name" value="HTH_ICLR"/>
    <property type="match status" value="1"/>
</dbReference>
<accession>A0ABU6JBC2</accession>
<evidence type="ECO:0000313" key="7">
    <source>
        <dbReference type="Proteomes" id="UP001352263"/>
    </source>
</evidence>
<dbReference type="PROSITE" id="PS51078">
    <property type="entry name" value="ICLR_ED"/>
    <property type="match status" value="1"/>
</dbReference>
<feature type="domain" description="HTH iclR-type" evidence="4">
    <location>
        <begin position="15"/>
        <end position="77"/>
    </location>
</feature>
<evidence type="ECO:0000256" key="3">
    <source>
        <dbReference type="ARBA" id="ARBA00023163"/>
    </source>
</evidence>
<dbReference type="SUPFAM" id="SSF55781">
    <property type="entry name" value="GAF domain-like"/>
    <property type="match status" value="1"/>
</dbReference>
<dbReference type="InterPro" id="IPR029016">
    <property type="entry name" value="GAF-like_dom_sf"/>
</dbReference>
<dbReference type="EMBL" id="JAWIIV010000014">
    <property type="protein sequence ID" value="MEC4720954.1"/>
    <property type="molecule type" value="Genomic_DNA"/>
</dbReference>
<dbReference type="InterPro" id="IPR036388">
    <property type="entry name" value="WH-like_DNA-bd_sf"/>
</dbReference>
<proteinExistence type="predicted"/>